<evidence type="ECO:0000256" key="14">
    <source>
        <dbReference type="PIRSR" id="PIRSR604361-1"/>
    </source>
</evidence>
<proteinExistence type="inferred from homology"/>
<evidence type="ECO:0000256" key="13">
    <source>
        <dbReference type="ARBA" id="ARBA00048273"/>
    </source>
</evidence>
<dbReference type="SUPFAM" id="SSF54593">
    <property type="entry name" value="Glyoxalase/Bleomycin resistance protein/Dihydroxybiphenyl dioxygenase"/>
    <property type="match status" value="1"/>
</dbReference>
<keyword evidence="15" id="KW-0862">Zinc</keyword>
<name>A0A1I1DSR8_9GAMM</name>
<feature type="binding site" evidence="15">
    <location>
        <position position="141"/>
    </location>
    <ligand>
        <name>Zn(2+)</name>
        <dbReference type="ChEBI" id="CHEBI:29105"/>
        <note>ligand shared between dimeric partners</note>
    </ligand>
</feature>
<dbReference type="AlphaFoldDB" id="A0A1I1DSR8"/>
<organism evidence="17 18">
    <name type="scientific">Pseudoalteromonas denitrificans DSM 6059</name>
    <dbReference type="NCBI Taxonomy" id="1123010"/>
    <lineage>
        <taxon>Bacteria</taxon>
        <taxon>Pseudomonadati</taxon>
        <taxon>Pseudomonadota</taxon>
        <taxon>Gammaproteobacteria</taxon>
        <taxon>Alteromonadales</taxon>
        <taxon>Pseudoalteromonadaceae</taxon>
        <taxon>Pseudoalteromonas</taxon>
    </lineage>
</organism>
<feature type="domain" description="VOC" evidence="16">
    <location>
        <begin position="15"/>
        <end position="145"/>
    </location>
</feature>
<evidence type="ECO:0000256" key="9">
    <source>
        <dbReference type="ARBA" id="ARBA00030537"/>
    </source>
</evidence>
<evidence type="ECO:0000256" key="15">
    <source>
        <dbReference type="PIRSR" id="PIRSR604361-3"/>
    </source>
</evidence>
<dbReference type="Gene3D" id="3.10.180.10">
    <property type="entry name" value="2,3-Dihydroxybiphenyl 1,2-Dioxygenase, domain 1"/>
    <property type="match status" value="1"/>
</dbReference>
<comment type="pathway">
    <text evidence="2">Secondary metabolite metabolism; methylglyoxal degradation; (R)-lactate from methylglyoxal: step 1/2.</text>
</comment>
<dbReference type="InterPro" id="IPR037523">
    <property type="entry name" value="VOC_core"/>
</dbReference>
<dbReference type="NCBIfam" id="TIGR00068">
    <property type="entry name" value="glyox_I"/>
    <property type="match status" value="1"/>
</dbReference>
<evidence type="ECO:0000256" key="1">
    <source>
        <dbReference type="ARBA" id="ARBA00001967"/>
    </source>
</evidence>
<evidence type="ECO:0000256" key="6">
    <source>
        <dbReference type="ARBA" id="ARBA00022723"/>
    </source>
</evidence>
<keyword evidence="5" id="KW-0533">Nickel</keyword>
<gene>
    <name evidence="17" type="ORF">SAMN02745724_00039</name>
</gene>
<feature type="binding site" evidence="15">
    <location>
        <position position="69"/>
    </location>
    <ligand>
        <name>Zn(2+)</name>
        <dbReference type="ChEBI" id="CHEBI:29105"/>
        <note>ligand shared between dimeric partners</note>
    </ligand>
</feature>
<keyword evidence="6 15" id="KW-0479">Metal-binding</keyword>
<evidence type="ECO:0000256" key="3">
    <source>
        <dbReference type="ARBA" id="ARBA00010363"/>
    </source>
</evidence>
<comment type="similarity">
    <text evidence="3">Belongs to the glyoxalase I family.</text>
</comment>
<dbReference type="Proteomes" id="UP000198862">
    <property type="component" value="Unassembled WGS sequence"/>
</dbReference>
<dbReference type="GO" id="GO:0019243">
    <property type="term" value="P:methylglyoxal catabolic process to D-lactate via S-lactoyl-glutathione"/>
    <property type="evidence" value="ECO:0007669"/>
    <property type="project" value="TreeGrafter"/>
</dbReference>
<keyword evidence="7 17" id="KW-0456">Lyase</keyword>
<evidence type="ECO:0000256" key="2">
    <source>
        <dbReference type="ARBA" id="ARBA00005008"/>
    </source>
</evidence>
<comment type="cofactor">
    <cofactor evidence="15">
        <name>Zn(2+)</name>
        <dbReference type="ChEBI" id="CHEBI:29105"/>
    </cofactor>
    <text evidence="15">Binds 1 zinc ion per subunit. In the homodimer, two zinc ions are bound between subunits.</text>
</comment>
<sequence length="145" mass="16372">MTTTTQVYNSMTPSRILHTMFRVSDLEQSIAFYQNALGMRVFSKETYTEGRFTLVFMGYGDAQTTPSIELTYNWDPNAYQHGTRYGHVALAVEDLYGLCERLTKQGITVLRAPGQMSFVSDETGESDVIAFIEDPDGYKIELIQA</sequence>
<protein>
    <recommendedName>
        <fullName evidence="4">lactoylglutathione lyase</fullName>
        <ecNumber evidence="4">4.4.1.5</ecNumber>
    </recommendedName>
    <alternativeName>
        <fullName evidence="10">Aldoketomutase</fullName>
    </alternativeName>
    <alternativeName>
        <fullName evidence="9">Glyoxalase I</fullName>
    </alternativeName>
    <alternativeName>
        <fullName evidence="8">Ketone-aldehyde mutase</fullName>
    </alternativeName>
    <alternativeName>
        <fullName evidence="11">Methylglyoxalase</fullName>
    </alternativeName>
    <alternativeName>
        <fullName evidence="12">S-D-lactoylglutathione methylglyoxal lyase</fullName>
    </alternativeName>
</protein>
<dbReference type="UniPathway" id="UPA00619">
    <property type="reaction ID" value="UER00675"/>
</dbReference>
<dbReference type="EMBL" id="FOLO01000001">
    <property type="protein sequence ID" value="SFB77941.1"/>
    <property type="molecule type" value="Genomic_DNA"/>
</dbReference>
<evidence type="ECO:0000256" key="12">
    <source>
        <dbReference type="ARBA" id="ARBA00033298"/>
    </source>
</evidence>
<feature type="binding site" evidence="15">
    <location>
        <position position="87"/>
    </location>
    <ligand>
        <name>Zn(2+)</name>
        <dbReference type="ChEBI" id="CHEBI:29105"/>
        <note>ligand shared between dimeric partners</note>
    </ligand>
</feature>
<dbReference type="PANTHER" id="PTHR46036">
    <property type="entry name" value="LACTOYLGLUTATHIONE LYASE"/>
    <property type="match status" value="1"/>
</dbReference>
<dbReference type="InterPro" id="IPR004360">
    <property type="entry name" value="Glyas_Fos-R_dOase_dom"/>
</dbReference>
<evidence type="ECO:0000256" key="4">
    <source>
        <dbReference type="ARBA" id="ARBA00012081"/>
    </source>
</evidence>
<evidence type="ECO:0000256" key="11">
    <source>
        <dbReference type="ARBA" id="ARBA00032460"/>
    </source>
</evidence>
<comment type="cofactor">
    <cofactor evidence="1">
        <name>Ni(2+)</name>
        <dbReference type="ChEBI" id="CHEBI:49786"/>
    </cofactor>
</comment>
<dbReference type="PROSITE" id="PS00934">
    <property type="entry name" value="GLYOXALASE_I_1"/>
    <property type="match status" value="1"/>
</dbReference>
<dbReference type="GO" id="GO:0005737">
    <property type="term" value="C:cytoplasm"/>
    <property type="evidence" value="ECO:0007669"/>
    <property type="project" value="TreeGrafter"/>
</dbReference>
<dbReference type="PROSITE" id="PS51819">
    <property type="entry name" value="VOC"/>
    <property type="match status" value="1"/>
</dbReference>
<dbReference type="PANTHER" id="PTHR46036:SF5">
    <property type="entry name" value="LACTOYLGLUTATHIONE LYASE"/>
    <property type="match status" value="1"/>
</dbReference>
<accession>A0A1I1DSR8</accession>
<feature type="active site" description="Proton donor/acceptor" evidence="14">
    <location>
        <position position="141"/>
    </location>
</feature>
<dbReference type="EC" id="4.4.1.5" evidence="4"/>
<evidence type="ECO:0000256" key="5">
    <source>
        <dbReference type="ARBA" id="ARBA00022596"/>
    </source>
</evidence>
<dbReference type="InterPro" id="IPR018146">
    <property type="entry name" value="Glyoxalase_1_CS"/>
</dbReference>
<evidence type="ECO:0000313" key="18">
    <source>
        <dbReference type="Proteomes" id="UP000198862"/>
    </source>
</evidence>
<evidence type="ECO:0000313" key="17">
    <source>
        <dbReference type="EMBL" id="SFB77941.1"/>
    </source>
</evidence>
<dbReference type="InterPro" id="IPR004361">
    <property type="entry name" value="Glyoxalase_1"/>
</dbReference>
<comment type="catalytic activity">
    <reaction evidence="13">
        <text>(R)-S-lactoylglutathione = methylglyoxal + glutathione</text>
        <dbReference type="Rhea" id="RHEA:19069"/>
        <dbReference type="ChEBI" id="CHEBI:17158"/>
        <dbReference type="ChEBI" id="CHEBI:57474"/>
        <dbReference type="ChEBI" id="CHEBI:57925"/>
        <dbReference type="EC" id="4.4.1.5"/>
    </reaction>
</comment>
<dbReference type="GO" id="GO:0004462">
    <property type="term" value="F:lactoylglutathione lyase activity"/>
    <property type="evidence" value="ECO:0007669"/>
    <property type="project" value="UniProtKB-EC"/>
</dbReference>
<keyword evidence="18" id="KW-1185">Reference proteome</keyword>
<evidence type="ECO:0000256" key="10">
    <source>
        <dbReference type="ARBA" id="ARBA00030892"/>
    </source>
</evidence>
<dbReference type="GO" id="GO:0046872">
    <property type="term" value="F:metal ion binding"/>
    <property type="evidence" value="ECO:0007669"/>
    <property type="project" value="UniProtKB-KW"/>
</dbReference>
<evidence type="ECO:0000256" key="7">
    <source>
        <dbReference type="ARBA" id="ARBA00023239"/>
    </source>
</evidence>
<dbReference type="InterPro" id="IPR029068">
    <property type="entry name" value="Glyas_Bleomycin-R_OHBP_Dase"/>
</dbReference>
<evidence type="ECO:0000259" key="16">
    <source>
        <dbReference type="PROSITE" id="PS51819"/>
    </source>
</evidence>
<reference evidence="17 18" key="1">
    <citation type="submission" date="2016-10" db="EMBL/GenBank/DDBJ databases">
        <authorList>
            <person name="de Groot N.N."/>
        </authorList>
    </citation>
    <scope>NUCLEOTIDE SEQUENCE [LARGE SCALE GENOMIC DNA]</scope>
    <source>
        <strain evidence="17 18">DSM 6059</strain>
    </source>
</reference>
<dbReference type="Pfam" id="PF00903">
    <property type="entry name" value="Glyoxalase"/>
    <property type="match status" value="1"/>
</dbReference>
<dbReference type="STRING" id="1123010.SAMN02745724_00039"/>
<evidence type="ECO:0000256" key="8">
    <source>
        <dbReference type="ARBA" id="ARBA00030291"/>
    </source>
</evidence>